<dbReference type="Gene3D" id="3.30.420.40">
    <property type="match status" value="1"/>
</dbReference>
<sequence length="203" mass="22678">MDIGGSLAKLAYQTTFRYRRSIPLTSVILRSSSPPVDFYQYEEREHEGYRLCFIKFETRYIEACLDYIRENILSADEKVDISNKRVIKVTGGGAFKYLDLISTKLGVVVDKEDEMACLVRGCSFLLQNIPDEVFTYDKHVTPAHTFLSSCLVDTYPFLLVNIGSGVSILKVESATTYSRVGGTSIGGGTFWGMGTLLSGKYDK</sequence>
<dbReference type="Gene3D" id="3.30.420.510">
    <property type="match status" value="1"/>
</dbReference>
<evidence type="ECO:0000313" key="4">
    <source>
        <dbReference type="EMBL" id="VEL38810.1"/>
    </source>
</evidence>
<dbReference type="PANTHER" id="PTHR12280">
    <property type="entry name" value="PANTOTHENATE KINASE"/>
    <property type="match status" value="1"/>
</dbReference>
<evidence type="ECO:0000256" key="1">
    <source>
        <dbReference type="ARBA" id="ARBA00022741"/>
    </source>
</evidence>
<protein>
    <recommendedName>
        <fullName evidence="6">Pantothenate kinase</fullName>
    </recommendedName>
</protein>
<keyword evidence="1" id="KW-0547">Nucleotide-binding</keyword>
<dbReference type="Pfam" id="PF03630">
    <property type="entry name" value="Fumble"/>
    <property type="match status" value="1"/>
</dbReference>
<evidence type="ECO:0000256" key="2">
    <source>
        <dbReference type="ARBA" id="ARBA00022840"/>
    </source>
</evidence>
<comment type="caution">
    <text evidence="4">The sequence shown here is derived from an EMBL/GenBank/DDBJ whole genome shotgun (WGS) entry which is preliminary data.</text>
</comment>
<dbReference type="EMBL" id="CAAALY010259062">
    <property type="protein sequence ID" value="VEL38810.1"/>
    <property type="molecule type" value="Genomic_DNA"/>
</dbReference>
<dbReference type="PANTHER" id="PTHR12280:SF20">
    <property type="entry name" value="4'-PHOSPHOPANTETHEINE PHOSPHATASE"/>
    <property type="match status" value="1"/>
</dbReference>
<evidence type="ECO:0000256" key="3">
    <source>
        <dbReference type="ARBA" id="ARBA00022993"/>
    </source>
</evidence>
<dbReference type="Proteomes" id="UP000784294">
    <property type="component" value="Unassembled WGS sequence"/>
</dbReference>
<dbReference type="GO" id="GO:0005524">
    <property type="term" value="F:ATP binding"/>
    <property type="evidence" value="ECO:0007669"/>
    <property type="project" value="UniProtKB-KW"/>
</dbReference>
<organism evidence="4 5">
    <name type="scientific">Protopolystoma xenopodis</name>
    <dbReference type="NCBI Taxonomy" id="117903"/>
    <lineage>
        <taxon>Eukaryota</taxon>
        <taxon>Metazoa</taxon>
        <taxon>Spiralia</taxon>
        <taxon>Lophotrochozoa</taxon>
        <taxon>Platyhelminthes</taxon>
        <taxon>Monogenea</taxon>
        <taxon>Polyopisthocotylea</taxon>
        <taxon>Polystomatidea</taxon>
        <taxon>Polystomatidae</taxon>
        <taxon>Protopolystoma</taxon>
    </lineage>
</organism>
<dbReference type="AlphaFoldDB" id="A0A3S5AJY9"/>
<dbReference type="InterPro" id="IPR004567">
    <property type="entry name" value="Type_II_PanK"/>
</dbReference>
<keyword evidence="5" id="KW-1185">Reference proteome</keyword>
<accession>A0A3S5AJY9</accession>
<proteinExistence type="predicted"/>
<dbReference type="GO" id="GO:0005634">
    <property type="term" value="C:nucleus"/>
    <property type="evidence" value="ECO:0007669"/>
    <property type="project" value="TreeGrafter"/>
</dbReference>
<keyword evidence="2" id="KW-0067">ATP-binding</keyword>
<name>A0A3S5AJY9_9PLAT</name>
<dbReference type="InterPro" id="IPR043129">
    <property type="entry name" value="ATPase_NBD"/>
</dbReference>
<dbReference type="OrthoDB" id="498611at2759"/>
<reference evidence="4" key="1">
    <citation type="submission" date="2018-11" db="EMBL/GenBank/DDBJ databases">
        <authorList>
            <consortium name="Pathogen Informatics"/>
        </authorList>
    </citation>
    <scope>NUCLEOTIDE SEQUENCE</scope>
</reference>
<evidence type="ECO:0000313" key="5">
    <source>
        <dbReference type="Proteomes" id="UP000784294"/>
    </source>
</evidence>
<keyword evidence="3" id="KW-0173">Coenzyme A biosynthesis</keyword>
<dbReference type="GO" id="GO:0004594">
    <property type="term" value="F:pantothenate kinase activity"/>
    <property type="evidence" value="ECO:0007669"/>
    <property type="project" value="TreeGrafter"/>
</dbReference>
<dbReference type="SUPFAM" id="SSF53067">
    <property type="entry name" value="Actin-like ATPase domain"/>
    <property type="match status" value="2"/>
</dbReference>
<gene>
    <name evidence="4" type="ORF">PXEA_LOCUS32250</name>
</gene>
<dbReference type="GO" id="GO:0005829">
    <property type="term" value="C:cytosol"/>
    <property type="evidence" value="ECO:0007669"/>
    <property type="project" value="TreeGrafter"/>
</dbReference>
<dbReference type="GO" id="GO:0015937">
    <property type="term" value="P:coenzyme A biosynthetic process"/>
    <property type="evidence" value="ECO:0007669"/>
    <property type="project" value="UniProtKB-KW"/>
</dbReference>
<evidence type="ECO:0008006" key="6">
    <source>
        <dbReference type="Google" id="ProtNLM"/>
    </source>
</evidence>